<dbReference type="EMBL" id="ATHI01000028">
    <property type="protein sequence ID" value="EPR31512.1"/>
    <property type="molecule type" value="Genomic_DNA"/>
</dbReference>
<evidence type="ECO:0000259" key="3">
    <source>
        <dbReference type="Pfam" id="PF01478"/>
    </source>
</evidence>
<dbReference type="PANTHER" id="PTHR30487">
    <property type="entry name" value="TYPE 4 PREPILIN-LIKE PROTEINS LEADER PEPTIDE-PROCESSING ENZYME"/>
    <property type="match status" value="1"/>
</dbReference>
<dbReference type="Proteomes" id="UP000014975">
    <property type="component" value="Unassembled WGS sequence"/>
</dbReference>
<dbReference type="AlphaFoldDB" id="S7T352"/>
<dbReference type="STRING" id="1121439.dsat_0836"/>
<dbReference type="GO" id="GO:0004190">
    <property type="term" value="F:aspartic-type endopeptidase activity"/>
    <property type="evidence" value="ECO:0007669"/>
    <property type="project" value="InterPro"/>
</dbReference>
<dbReference type="InterPro" id="IPR000045">
    <property type="entry name" value="Prepilin_IV_endopep_pep"/>
</dbReference>
<evidence type="ECO:0000313" key="5">
    <source>
        <dbReference type="Proteomes" id="UP000014975"/>
    </source>
</evidence>
<feature type="transmembrane region" description="Helical" evidence="2">
    <location>
        <begin position="154"/>
        <end position="172"/>
    </location>
</feature>
<dbReference type="PATRIC" id="fig|1121439.3.peg.2205"/>
<reference evidence="4 5" key="1">
    <citation type="journal article" date="2013" name="Genome Announc.">
        <title>Draft genome sequences for three mercury-methylating, sulfate-reducing bacteria.</title>
        <authorList>
            <person name="Brown S.D."/>
            <person name="Hurt R.A.Jr."/>
            <person name="Gilmour C.C."/>
            <person name="Elias D.A."/>
        </authorList>
    </citation>
    <scope>NUCLEOTIDE SEQUENCE [LARGE SCALE GENOMIC DNA]</scope>
    <source>
        <strain evidence="4 5">DSM 16529</strain>
    </source>
</reference>
<keyword evidence="2" id="KW-1133">Transmembrane helix</keyword>
<evidence type="ECO:0000256" key="2">
    <source>
        <dbReference type="SAM" id="Phobius"/>
    </source>
</evidence>
<comment type="caution">
    <text evidence="4">The sequence shown here is derived from an EMBL/GenBank/DDBJ whole genome shotgun (WGS) entry which is preliminary data.</text>
</comment>
<keyword evidence="2" id="KW-0472">Membrane</keyword>
<dbReference type="Pfam" id="PF01478">
    <property type="entry name" value="Peptidase_A24"/>
    <property type="match status" value="1"/>
</dbReference>
<evidence type="ECO:0000256" key="1">
    <source>
        <dbReference type="ARBA" id="ARBA00005801"/>
    </source>
</evidence>
<name>S7T352_9BACT</name>
<dbReference type="PANTHER" id="PTHR30487:SF0">
    <property type="entry name" value="PREPILIN LEADER PEPTIDASE_N-METHYLTRANSFERASE-RELATED"/>
    <property type="match status" value="1"/>
</dbReference>
<dbReference type="eggNOG" id="COG1989">
    <property type="taxonomic scope" value="Bacteria"/>
</dbReference>
<dbReference type="RefSeq" id="WP_020887533.1">
    <property type="nucleotide sequence ID" value="NZ_ATHI01000028.1"/>
</dbReference>
<accession>S7T352</accession>
<keyword evidence="5" id="KW-1185">Reference proteome</keyword>
<dbReference type="Gene3D" id="1.20.120.1220">
    <property type="match status" value="1"/>
</dbReference>
<dbReference type="OrthoDB" id="5508079at2"/>
<organism evidence="4 5">
    <name type="scientific">Alkalidesulfovibrio alkalitolerans DSM 16529</name>
    <dbReference type="NCBI Taxonomy" id="1121439"/>
    <lineage>
        <taxon>Bacteria</taxon>
        <taxon>Pseudomonadati</taxon>
        <taxon>Thermodesulfobacteriota</taxon>
        <taxon>Desulfovibrionia</taxon>
        <taxon>Desulfovibrionales</taxon>
        <taxon>Desulfovibrionaceae</taxon>
        <taxon>Alkalidesulfovibrio</taxon>
    </lineage>
</organism>
<proteinExistence type="inferred from homology"/>
<dbReference type="InterPro" id="IPR050882">
    <property type="entry name" value="Prepilin_peptidase/N-MTase"/>
</dbReference>
<gene>
    <name evidence="4" type="ORF">dsat_0836</name>
</gene>
<sequence>MDIALTIFLSCLLVAACITDLREQRIPNLLTYPAMAIALVAHAFLPGGQGVVFALAGLGVGGGLMLVPFLFGVMGAGDVKLMAAAGAVLGASAALSAFVLTTLLGGLYALFVLCLHRRIFAARLRAYKDAAVVAAATGSLNMPEPDPAQRLPRLCYGLAIAAGCFAHMLLAANDKSLI</sequence>
<dbReference type="GO" id="GO:0005886">
    <property type="term" value="C:plasma membrane"/>
    <property type="evidence" value="ECO:0007669"/>
    <property type="project" value="TreeGrafter"/>
</dbReference>
<feature type="transmembrane region" description="Helical" evidence="2">
    <location>
        <begin position="29"/>
        <end position="45"/>
    </location>
</feature>
<feature type="transmembrane region" description="Helical" evidence="2">
    <location>
        <begin position="82"/>
        <end position="115"/>
    </location>
</feature>
<comment type="similarity">
    <text evidence="1">Belongs to the peptidase A24 family.</text>
</comment>
<evidence type="ECO:0000313" key="4">
    <source>
        <dbReference type="EMBL" id="EPR31512.1"/>
    </source>
</evidence>
<dbReference type="GO" id="GO:0006465">
    <property type="term" value="P:signal peptide processing"/>
    <property type="evidence" value="ECO:0007669"/>
    <property type="project" value="TreeGrafter"/>
</dbReference>
<feature type="domain" description="Prepilin type IV endopeptidase peptidase" evidence="3">
    <location>
        <begin position="7"/>
        <end position="110"/>
    </location>
</feature>
<keyword evidence="2" id="KW-0812">Transmembrane</keyword>
<feature type="transmembrane region" description="Helical" evidence="2">
    <location>
        <begin position="52"/>
        <end position="76"/>
    </location>
</feature>
<protein>
    <submittedName>
        <fullName evidence="4">Peptidase A24A prepilin type IV</fullName>
    </submittedName>
</protein>